<sequence length="104" mass="11439">MDVMRSVWVLSVVALAVVPGVGRSAEALPTYNYDMHCRAVSGGDFDKDFKCGEAEAAAYAKLQDIWASVAEKRKVECHNVAYDPETGKGSYARHLQCIEKGRDK</sequence>
<evidence type="ECO:0000313" key="1">
    <source>
        <dbReference type="EMBL" id="BAV99389.1"/>
    </source>
</evidence>
<organism evidence="1 2">
    <name type="scientific">Lysobacter enzymogenes</name>
    <dbReference type="NCBI Taxonomy" id="69"/>
    <lineage>
        <taxon>Bacteria</taxon>
        <taxon>Pseudomonadati</taxon>
        <taxon>Pseudomonadota</taxon>
        <taxon>Gammaproteobacteria</taxon>
        <taxon>Lysobacterales</taxon>
        <taxon>Lysobacteraceae</taxon>
        <taxon>Lysobacter</taxon>
    </lineage>
</organism>
<dbReference type="RefSeq" id="WP_096379852.1">
    <property type="nucleotide sequence ID" value="NZ_AP014940.1"/>
</dbReference>
<dbReference type="Proteomes" id="UP000218824">
    <property type="component" value="Chromosome"/>
</dbReference>
<accession>A0AAU9ALW8</accession>
<name>A0AAU9ALW8_LYSEN</name>
<dbReference type="AlphaFoldDB" id="A0AAU9ALW8"/>
<gene>
    <name evidence="1" type="ORF">LEN_3902</name>
</gene>
<reference evidence="1 2" key="1">
    <citation type="journal article" date="2017" name="DNA Res.">
        <title>Complete genome sequence and expression profile of the commercial lytic enzyme producer Lysobacter enzymogenes M497-1.</title>
        <authorList>
            <person name="Takami H."/>
            <person name="Toyoda A."/>
            <person name="Uchiyama I."/>
            <person name="Itoh T."/>
            <person name="Takaki Y."/>
            <person name="Arai W."/>
            <person name="Nishi S."/>
            <person name="Kawai M."/>
            <person name="Shinya K."/>
            <person name="Ikeda H."/>
        </authorList>
    </citation>
    <scope>NUCLEOTIDE SEQUENCE [LARGE SCALE GENOMIC DNA]</scope>
    <source>
        <strain evidence="1 2">M497-1</strain>
    </source>
</reference>
<protein>
    <submittedName>
        <fullName evidence="1">Uncharacterized protein</fullName>
    </submittedName>
</protein>
<proteinExistence type="predicted"/>
<evidence type="ECO:0000313" key="2">
    <source>
        <dbReference type="Proteomes" id="UP000218824"/>
    </source>
</evidence>
<dbReference type="EMBL" id="AP014940">
    <property type="protein sequence ID" value="BAV99389.1"/>
    <property type="molecule type" value="Genomic_DNA"/>
</dbReference>
<dbReference type="KEGG" id="lem:LEN_3902"/>
<dbReference type="GeneID" id="83065700"/>